<dbReference type="CDD" id="cd06225">
    <property type="entry name" value="HAMP"/>
    <property type="match status" value="1"/>
</dbReference>
<sequence>MHFKSIRTLVTLLVGACVVLVAAALVGYSFYADARSQALVDARTHALLESSIDRRLSAVAGRQAESIQARLEHALTLARNLASTNALMGEVDDQGRRRLLLGRDELSNLVRQTVVDNPDLLDAFIGWEPNAFGSDRYYTGREDAGYGEDGRFMPWWYRTEDGKVAVLPLGETMDSSKTMDSGAREGEYYLCPKETGKPCIIDPAPYDYNGRSLMVTSFNVPIMVDGQFRGSAGVDLSVDFIQGLLADASRSLYDGAGDWTLVAPQGGITARTGEPSGVGKNAETLFDAAINARLAEARQGQPVLDSHDGQIEMLWPFTVGPAGSKPWILMIRLPQSVVMAGLTDLRQQLASQRHHDTLAMLAVGVGVALLGLFSGWLLGGSLSRPLRRLALRMREIASGDGDLTQRLPVRGRNESAELAIQFNAFADKMHEVMLEVRESSESVRAASREIASGSEDLSRRTDAMAASLQQTSASMEELTSTVDHTAQSARQVDQMAVSATDAARRGGEVVGDVVNTMGEIEASSRQIAEIVTTMDGIAFQTNLLALNASVEAARAGEQGKGFAVVAQEVRNLASRSADAARQIKSLVDVASGKTQLGAERVRHAGEAMEEIVASIARVTDVLGEISAATSEQSQGIGQVNQAVAEIDQVTQQNAAMVQQTATAAAELRHQSQRLAVTVGAFRLADVPAPALSGETASTPPRLQPSRRAVPAV</sequence>
<dbReference type="Gene3D" id="3.30.450.20">
    <property type="entry name" value="PAS domain"/>
    <property type="match status" value="1"/>
</dbReference>
<dbReference type="PANTHER" id="PTHR43531:SF16">
    <property type="entry name" value="METHYL-ACCEPTING CHEMOTAXIS PROTEIN II"/>
    <property type="match status" value="1"/>
</dbReference>
<dbReference type="SMART" id="SM00304">
    <property type="entry name" value="HAMP"/>
    <property type="match status" value="1"/>
</dbReference>
<comment type="caution">
    <text evidence="8">The sequence shown here is derived from an EMBL/GenBank/DDBJ whole genome shotgun (WGS) entry which is preliminary data.</text>
</comment>
<evidence type="ECO:0000259" key="6">
    <source>
        <dbReference type="PROSITE" id="PS50111"/>
    </source>
</evidence>
<keyword evidence="5" id="KW-0472">Membrane</keyword>
<dbReference type="PRINTS" id="PR00260">
    <property type="entry name" value="CHEMTRNSDUCR"/>
</dbReference>
<accession>A0ABT6I2C5</accession>
<dbReference type="PROSITE" id="PS50111">
    <property type="entry name" value="CHEMOTAXIS_TRANSDUC_2"/>
    <property type="match status" value="1"/>
</dbReference>
<protein>
    <submittedName>
        <fullName evidence="8">Methyl-accepting chemotaxis protein</fullName>
    </submittedName>
</protein>
<dbReference type="Gene3D" id="1.10.287.950">
    <property type="entry name" value="Methyl-accepting chemotaxis protein"/>
    <property type="match status" value="1"/>
</dbReference>
<dbReference type="EMBL" id="PGFS01000001">
    <property type="protein sequence ID" value="MDH4571832.1"/>
    <property type="molecule type" value="Genomic_DNA"/>
</dbReference>
<comment type="similarity">
    <text evidence="2">Belongs to the methyl-accepting chemotaxis (MCP) protein family.</text>
</comment>
<dbReference type="InterPro" id="IPR003660">
    <property type="entry name" value="HAMP_dom"/>
</dbReference>
<dbReference type="InterPro" id="IPR004090">
    <property type="entry name" value="Chemotax_Me-accpt_rcpt"/>
</dbReference>
<dbReference type="CDD" id="cd12913">
    <property type="entry name" value="PDC1_MCP_like"/>
    <property type="match status" value="1"/>
</dbReference>
<dbReference type="PANTHER" id="PTHR43531">
    <property type="entry name" value="PROTEIN ICFG"/>
    <property type="match status" value="1"/>
</dbReference>
<evidence type="ECO:0000313" key="9">
    <source>
        <dbReference type="Proteomes" id="UP001162135"/>
    </source>
</evidence>
<dbReference type="SUPFAM" id="SSF58104">
    <property type="entry name" value="Methyl-accepting chemotaxis protein (MCP) signaling domain"/>
    <property type="match status" value="1"/>
</dbReference>
<evidence type="ECO:0000256" key="5">
    <source>
        <dbReference type="SAM" id="Phobius"/>
    </source>
</evidence>
<feature type="transmembrane region" description="Helical" evidence="5">
    <location>
        <begin position="358"/>
        <end position="378"/>
    </location>
</feature>
<evidence type="ECO:0000256" key="1">
    <source>
        <dbReference type="ARBA" id="ARBA00023224"/>
    </source>
</evidence>
<dbReference type="PROSITE" id="PS50885">
    <property type="entry name" value="HAMP"/>
    <property type="match status" value="1"/>
</dbReference>
<evidence type="ECO:0000313" key="8">
    <source>
        <dbReference type="EMBL" id="MDH4571832.1"/>
    </source>
</evidence>
<dbReference type="SMART" id="SM00283">
    <property type="entry name" value="MA"/>
    <property type="match status" value="1"/>
</dbReference>
<evidence type="ECO:0000256" key="4">
    <source>
        <dbReference type="SAM" id="MobiDB-lite"/>
    </source>
</evidence>
<organism evidence="8 9">
    <name type="scientific">Salinicola acroporae</name>
    <dbReference type="NCBI Taxonomy" id="1541440"/>
    <lineage>
        <taxon>Bacteria</taxon>
        <taxon>Pseudomonadati</taxon>
        <taxon>Pseudomonadota</taxon>
        <taxon>Gammaproteobacteria</taxon>
        <taxon>Oceanospirillales</taxon>
        <taxon>Halomonadaceae</taxon>
        <taxon>Salinicola</taxon>
    </lineage>
</organism>
<dbReference type="CDD" id="cd11386">
    <property type="entry name" value="MCP_signal"/>
    <property type="match status" value="1"/>
</dbReference>
<feature type="region of interest" description="Disordered" evidence="4">
    <location>
        <begin position="690"/>
        <end position="712"/>
    </location>
</feature>
<keyword evidence="1 3" id="KW-0807">Transducer</keyword>
<dbReference type="InterPro" id="IPR051310">
    <property type="entry name" value="MCP_chemotaxis"/>
</dbReference>
<dbReference type="RefSeq" id="WP_110715671.1">
    <property type="nucleotide sequence ID" value="NZ_PGFS01000001.1"/>
</dbReference>
<evidence type="ECO:0000256" key="2">
    <source>
        <dbReference type="ARBA" id="ARBA00029447"/>
    </source>
</evidence>
<keyword evidence="9" id="KW-1185">Reference proteome</keyword>
<dbReference type="Pfam" id="PF00672">
    <property type="entry name" value="HAMP"/>
    <property type="match status" value="1"/>
</dbReference>
<reference evidence="8" key="2">
    <citation type="submission" date="2017-11" db="EMBL/GenBank/DDBJ databases">
        <authorList>
            <person name="Das S.K."/>
        </authorList>
    </citation>
    <scope>NUCLEOTIDE SEQUENCE</scope>
    <source>
        <strain evidence="8">S4-41</strain>
    </source>
</reference>
<feature type="domain" description="HAMP" evidence="7">
    <location>
        <begin position="380"/>
        <end position="434"/>
    </location>
</feature>
<gene>
    <name evidence="8" type="ORF">CUR86_04680</name>
</gene>
<name>A0ABT6I2C5_9GAMM</name>
<keyword evidence="5" id="KW-1133">Transmembrane helix</keyword>
<reference evidence="8" key="1">
    <citation type="journal article" date="2015" name="Antonie Van Leeuwenhoek">
        <title>Comparative 16S rRNA signatures and multilocus sequence analysis for the genus Salinicola and description of Salinicola acroporae sp. nov., isolated from coral Acropora digitifera.</title>
        <authorList>
            <person name="Lepcha R.T."/>
            <person name="Poddar A."/>
            <person name="Schumann P."/>
            <person name="Das S.K."/>
        </authorList>
    </citation>
    <scope>NUCLEOTIDE SEQUENCE</scope>
    <source>
        <strain evidence="8">S4-41</strain>
    </source>
</reference>
<evidence type="ECO:0000259" key="7">
    <source>
        <dbReference type="PROSITE" id="PS50885"/>
    </source>
</evidence>
<feature type="domain" description="Methyl-accepting transducer" evidence="6">
    <location>
        <begin position="439"/>
        <end position="668"/>
    </location>
</feature>
<evidence type="ECO:0000256" key="3">
    <source>
        <dbReference type="PROSITE-ProRule" id="PRU00284"/>
    </source>
</evidence>
<proteinExistence type="inferred from homology"/>
<dbReference type="Pfam" id="PF00015">
    <property type="entry name" value="MCPsignal"/>
    <property type="match status" value="1"/>
</dbReference>
<keyword evidence="5" id="KW-0812">Transmembrane</keyword>
<dbReference type="Proteomes" id="UP001162135">
    <property type="component" value="Unassembled WGS sequence"/>
</dbReference>
<dbReference type="InterPro" id="IPR004089">
    <property type="entry name" value="MCPsignal_dom"/>
</dbReference>